<protein>
    <submittedName>
        <fullName evidence="4">Uncharacterized protein</fullName>
    </submittedName>
</protein>
<reference evidence="4 5" key="1">
    <citation type="submission" date="2023-08" db="EMBL/GenBank/DDBJ databases">
        <title>Annotated Genome Sequence of Vanrija albida AlHP1.</title>
        <authorList>
            <person name="Herzog R."/>
        </authorList>
    </citation>
    <scope>NUCLEOTIDE SEQUENCE [LARGE SCALE GENOMIC DNA]</scope>
    <source>
        <strain evidence="4 5">AlHP1</strain>
    </source>
</reference>
<evidence type="ECO:0000313" key="5">
    <source>
        <dbReference type="Proteomes" id="UP001565368"/>
    </source>
</evidence>
<organism evidence="4 5">
    <name type="scientific">Vanrija albida</name>
    <dbReference type="NCBI Taxonomy" id="181172"/>
    <lineage>
        <taxon>Eukaryota</taxon>
        <taxon>Fungi</taxon>
        <taxon>Dikarya</taxon>
        <taxon>Basidiomycota</taxon>
        <taxon>Agaricomycotina</taxon>
        <taxon>Tremellomycetes</taxon>
        <taxon>Trichosporonales</taxon>
        <taxon>Trichosporonaceae</taxon>
        <taxon>Vanrija</taxon>
    </lineage>
</organism>
<gene>
    <name evidence="4" type="ORF">Q8F55_000556</name>
</gene>
<sequence length="236" mass="25110">MATTILTTLALAALAAALPQQPASSSTTSTTITASRTSSSASRTSASATATRSATPSPKSTCGGGCRAWAGFWGFFVKSWYWLIPVAAVAVFLMWILFTCLPCTNYAKYRRHLARERRLGAARSYGGGADLVVDWVKSLHAVRRKKHKALDDTRDVRDVPLLRPHDGGERYWMPDPAWGAPAPMVYPAAAAAAGPAPTPSPSPPAPPPPPARLARQPSAAHSEQLPPYDSVPPTPR</sequence>
<keyword evidence="3" id="KW-0732">Signal</keyword>
<keyword evidence="2" id="KW-0472">Membrane</keyword>
<dbReference type="GeneID" id="95981599"/>
<accession>A0ABR3QDL6</accession>
<evidence type="ECO:0000313" key="4">
    <source>
        <dbReference type="EMBL" id="KAL1412808.1"/>
    </source>
</evidence>
<proteinExistence type="predicted"/>
<feature type="region of interest" description="Disordered" evidence="1">
    <location>
        <begin position="23"/>
        <end position="62"/>
    </location>
</feature>
<feature type="region of interest" description="Disordered" evidence="1">
    <location>
        <begin position="190"/>
        <end position="236"/>
    </location>
</feature>
<evidence type="ECO:0000256" key="3">
    <source>
        <dbReference type="SAM" id="SignalP"/>
    </source>
</evidence>
<keyword evidence="2" id="KW-1133">Transmembrane helix</keyword>
<feature type="chain" id="PRO_5047129108" evidence="3">
    <location>
        <begin position="18"/>
        <end position="236"/>
    </location>
</feature>
<dbReference type="RefSeq" id="XP_069212752.1">
    <property type="nucleotide sequence ID" value="XM_069349208.1"/>
</dbReference>
<keyword evidence="2" id="KW-0812">Transmembrane</keyword>
<feature type="compositionally biased region" description="Low complexity" evidence="1">
    <location>
        <begin position="23"/>
        <end position="61"/>
    </location>
</feature>
<feature type="compositionally biased region" description="Pro residues" evidence="1">
    <location>
        <begin position="196"/>
        <end position="211"/>
    </location>
</feature>
<feature type="transmembrane region" description="Helical" evidence="2">
    <location>
        <begin position="80"/>
        <end position="107"/>
    </location>
</feature>
<evidence type="ECO:0000256" key="1">
    <source>
        <dbReference type="SAM" id="MobiDB-lite"/>
    </source>
</evidence>
<evidence type="ECO:0000256" key="2">
    <source>
        <dbReference type="SAM" id="Phobius"/>
    </source>
</evidence>
<comment type="caution">
    <text evidence="4">The sequence shown here is derived from an EMBL/GenBank/DDBJ whole genome shotgun (WGS) entry which is preliminary data.</text>
</comment>
<dbReference type="EMBL" id="JBBXJM010000001">
    <property type="protein sequence ID" value="KAL1412808.1"/>
    <property type="molecule type" value="Genomic_DNA"/>
</dbReference>
<feature type="signal peptide" evidence="3">
    <location>
        <begin position="1"/>
        <end position="17"/>
    </location>
</feature>
<name>A0ABR3QDL6_9TREE</name>
<keyword evidence="5" id="KW-1185">Reference proteome</keyword>
<dbReference type="Proteomes" id="UP001565368">
    <property type="component" value="Unassembled WGS sequence"/>
</dbReference>